<sequence>MSKKLFFRQNLTDPLNRLQYWSDNRDCCTWKVVVCRNVSGQVLELHLRSFRPPFRLFSSTYYKQDEAYKKSRLGGDISHSLLDLKHLNHLDLSCNDFGGMPIPSCSKI</sequence>
<dbReference type="Proteomes" id="UP000828941">
    <property type="component" value="Chromosome 6"/>
</dbReference>
<evidence type="ECO:0000313" key="2">
    <source>
        <dbReference type="Proteomes" id="UP000828941"/>
    </source>
</evidence>
<gene>
    <name evidence="1" type="ORF">L6164_013471</name>
</gene>
<name>A0ACB9NGA9_BAUVA</name>
<dbReference type="EMBL" id="CM039431">
    <property type="protein sequence ID" value="KAI4334759.1"/>
    <property type="molecule type" value="Genomic_DNA"/>
</dbReference>
<keyword evidence="2" id="KW-1185">Reference proteome</keyword>
<comment type="caution">
    <text evidence="1">The sequence shown here is derived from an EMBL/GenBank/DDBJ whole genome shotgun (WGS) entry which is preliminary data.</text>
</comment>
<reference evidence="1 2" key="1">
    <citation type="journal article" date="2022" name="DNA Res.">
        <title>Chromosomal-level genome assembly of the orchid tree Bauhinia variegata (Leguminosae; Cercidoideae) supports the allotetraploid origin hypothesis of Bauhinia.</title>
        <authorList>
            <person name="Zhong Y."/>
            <person name="Chen Y."/>
            <person name="Zheng D."/>
            <person name="Pang J."/>
            <person name="Liu Y."/>
            <person name="Luo S."/>
            <person name="Meng S."/>
            <person name="Qian L."/>
            <person name="Wei D."/>
            <person name="Dai S."/>
            <person name="Zhou R."/>
        </authorList>
    </citation>
    <scope>NUCLEOTIDE SEQUENCE [LARGE SCALE GENOMIC DNA]</scope>
    <source>
        <strain evidence="1">BV-YZ2020</strain>
    </source>
</reference>
<protein>
    <submittedName>
        <fullName evidence="1">Uncharacterized protein</fullName>
    </submittedName>
</protein>
<accession>A0ACB9NGA9</accession>
<proteinExistence type="predicted"/>
<organism evidence="1 2">
    <name type="scientific">Bauhinia variegata</name>
    <name type="common">Purple orchid tree</name>
    <name type="synonym">Phanera variegata</name>
    <dbReference type="NCBI Taxonomy" id="167791"/>
    <lineage>
        <taxon>Eukaryota</taxon>
        <taxon>Viridiplantae</taxon>
        <taxon>Streptophyta</taxon>
        <taxon>Embryophyta</taxon>
        <taxon>Tracheophyta</taxon>
        <taxon>Spermatophyta</taxon>
        <taxon>Magnoliopsida</taxon>
        <taxon>eudicotyledons</taxon>
        <taxon>Gunneridae</taxon>
        <taxon>Pentapetalae</taxon>
        <taxon>rosids</taxon>
        <taxon>fabids</taxon>
        <taxon>Fabales</taxon>
        <taxon>Fabaceae</taxon>
        <taxon>Cercidoideae</taxon>
        <taxon>Cercideae</taxon>
        <taxon>Bauhiniinae</taxon>
        <taxon>Bauhinia</taxon>
    </lineage>
</organism>
<evidence type="ECO:0000313" key="1">
    <source>
        <dbReference type="EMBL" id="KAI4334759.1"/>
    </source>
</evidence>